<keyword evidence="2" id="KW-0805">Transcription regulation</keyword>
<evidence type="ECO:0000313" key="7">
    <source>
        <dbReference type="Proteomes" id="UP000003704"/>
    </source>
</evidence>
<organism evidence="6 7">
    <name type="scientific">Hydrocarboniphaga effusa AP103</name>
    <dbReference type="NCBI Taxonomy" id="1172194"/>
    <lineage>
        <taxon>Bacteria</taxon>
        <taxon>Pseudomonadati</taxon>
        <taxon>Pseudomonadota</taxon>
        <taxon>Gammaproteobacteria</taxon>
        <taxon>Nevskiales</taxon>
        <taxon>Nevskiaceae</taxon>
        <taxon>Hydrocarboniphaga</taxon>
    </lineage>
</organism>
<name>I8HZG5_9GAMM</name>
<dbReference type="Gene3D" id="1.10.10.10">
    <property type="entry name" value="Winged helix-like DNA-binding domain superfamily/Winged helix DNA-binding domain"/>
    <property type="match status" value="1"/>
</dbReference>
<evidence type="ECO:0000256" key="3">
    <source>
        <dbReference type="ARBA" id="ARBA00023125"/>
    </source>
</evidence>
<dbReference type="CDD" id="cd05466">
    <property type="entry name" value="PBP2_LTTR_substrate"/>
    <property type="match status" value="1"/>
</dbReference>
<proteinExistence type="inferred from homology"/>
<keyword evidence="3" id="KW-0238">DNA-binding</keyword>
<evidence type="ECO:0000256" key="1">
    <source>
        <dbReference type="ARBA" id="ARBA00009437"/>
    </source>
</evidence>
<accession>I8HZG5</accession>
<dbReference type="GO" id="GO:0003700">
    <property type="term" value="F:DNA-binding transcription factor activity"/>
    <property type="evidence" value="ECO:0007669"/>
    <property type="project" value="InterPro"/>
</dbReference>
<dbReference type="Pfam" id="PF03466">
    <property type="entry name" value="LysR_substrate"/>
    <property type="match status" value="1"/>
</dbReference>
<dbReference type="FunFam" id="1.10.10.10:FF:000001">
    <property type="entry name" value="LysR family transcriptional regulator"/>
    <property type="match status" value="1"/>
</dbReference>
<dbReference type="AlphaFoldDB" id="I8HZG5"/>
<dbReference type="InterPro" id="IPR036388">
    <property type="entry name" value="WH-like_DNA-bd_sf"/>
</dbReference>
<gene>
    <name evidence="6" type="ORF">WQQ_25430</name>
</gene>
<dbReference type="InterPro" id="IPR005119">
    <property type="entry name" value="LysR_subst-bd"/>
</dbReference>
<keyword evidence="7" id="KW-1185">Reference proteome</keyword>
<dbReference type="OrthoDB" id="646694at2"/>
<sequence>MDLKQLRIFDMVARHGGITRAAEVVHLTQSALSLQLKSLQESIGTPLFRRTPRGMELLPAGQALLPYAQAVLAASAEFQSAVERLSERVAGKLRIGTILDPDFLRLGALLGLMLERHPALHTDVSHGISGWVLAQVQSGELDVGFYLGVPEDKRLHAVVLTSFDYRVSAPRAWKPRVAQAGWPELVQLPWVWTPPESVHNRLLSKRFEAARATPKIAAQVDVEPSMLDLVRAGVGLSLVRESIARSESRAGRIALSPVSLSTELTLVCLKRRSQEPAVVAMFALAEELWGDAPKSAASEVVETAFPRFGL</sequence>
<dbReference type="PRINTS" id="PR00039">
    <property type="entry name" value="HTHLYSR"/>
</dbReference>
<evidence type="ECO:0000256" key="2">
    <source>
        <dbReference type="ARBA" id="ARBA00023015"/>
    </source>
</evidence>
<evidence type="ECO:0000313" key="6">
    <source>
        <dbReference type="EMBL" id="EIT68961.1"/>
    </source>
</evidence>
<dbReference type="Gene3D" id="3.40.190.290">
    <property type="match status" value="1"/>
</dbReference>
<dbReference type="PROSITE" id="PS50931">
    <property type="entry name" value="HTH_LYSR"/>
    <property type="match status" value="1"/>
</dbReference>
<evidence type="ECO:0000259" key="5">
    <source>
        <dbReference type="PROSITE" id="PS50931"/>
    </source>
</evidence>
<dbReference type="InterPro" id="IPR036390">
    <property type="entry name" value="WH_DNA-bd_sf"/>
</dbReference>
<dbReference type="Proteomes" id="UP000003704">
    <property type="component" value="Unassembled WGS sequence"/>
</dbReference>
<dbReference type="GO" id="GO:0000976">
    <property type="term" value="F:transcription cis-regulatory region binding"/>
    <property type="evidence" value="ECO:0007669"/>
    <property type="project" value="TreeGrafter"/>
</dbReference>
<dbReference type="Pfam" id="PF00126">
    <property type="entry name" value="HTH_1"/>
    <property type="match status" value="1"/>
</dbReference>
<evidence type="ECO:0000256" key="4">
    <source>
        <dbReference type="ARBA" id="ARBA00023163"/>
    </source>
</evidence>
<dbReference type="SUPFAM" id="SSF46785">
    <property type="entry name" value="Winged helix' DNA-binding domain"/>
    <property type="match status" value="1"/>
</dbReference>
<reference evidence="6 7" key="1">
    <citation type="journal article" date="2012" name="J. Bacteriol.">
        <title>Genome Sequence of n-Alkane-Degrading Hydrocarboniphaga effusa Strain AP103T (ATCC BAA-332T).</title>
        <authorList>
            <person name="Chang H.K."/>
            <person name="Zylstra G.J."/>
            <person name="Chae J.C."/>
        </authorList>
    </citation>
    <scope>NUCLEOTIDE SEQUENCE [LARGE SCALE GENOMIC DNA]</scope>
    <source>
        <strain evidence="6 7">AP103</strain>
    </source>
</reference>
<dbReference type="PANTHER" id="PTHR30126">
    <property type="entry name" value="HTH-TYPE TRANSCRIPTIONAL REGULATOR"/>
    <property type="match status" value="1"/>
</dbReference>
<keyword evidence="4" id="KW-0804">Transcription</keyword>
<dbReference type="STRING" id="1172194.WQQ_25430"/>
<feature type="domain" description="HTH lysR-type" evidence="5">
    <location>
        <begin position="1"/>
        <end position="58"/>
    </location>
</feature>
<comment type="caution">
    <text evidence="6">The sequence shown here is derived from an EMBL/GenBank/DDBJ whole genome shotgun (WGS) entry which is preliminary data.</text>
</comment>
<protein>
    <recommendedName>
        <fullName evidence="5">HTH lysR-type domain-containing protein</fullName>
    </recommendedName>
</protein>
<dbReference type="RefSeq" id="WP_007185486.1">
    <property type="nucleotide sequence ID" value="NZ_AKGD01000002.1"/>
</dbReference>
<comment type="similarity">
    <text evidence="1">Belongs to the LysR transcriptional regulatory family.</text>
</comment>
<dbReference type="EMBL" id="AKGD01000002">
    <property type="protein sequence ID" value="EIT68961.1"/>
    <property type="molecule type" value="Genomic_DNA"/>
</dbReference>
<dbReference type="PANTHER" id="PTHR30126:SF40">
    <property type="entry name" value="HTH-TYPE TRANSCRIPTIONAL REGULATOR GLTR"/>
    <property type="match status" value="1"/>
</dbReference>
<dbReference type="SUPFAM" id="SSF53850">
    <property type="entry name" value="Periplasmic binding protein-like II"/>
    <property type="match status" value="1"/>
</dbReference>
<dbReference type="InterPro" id="IPR000847">
    <property type="entry name" value="LysR_HTH_N"/>
</dbReference>